<dbReference type="Proteomes" id="UP000269945">
    <property type="component" value="Unassembled WGS sequence"/>
</dbReference>
<evidence type="ECO:0000313" key="2">
    <source>
        <dbReference type="Proteomes" id="UP000269945"/>
    </source>
</evidence>
<evidence type="ECO:0000313" key="1">
    <source>
        <dbReference type="EMBL" id="VCW84002.1"/>
    </source>
</evidence>
<accession>A0A9X9Q022</accession>
<organism evidence="1 2">
    <name type="scientific">Gulo gulo</name>
    <name type="common">Wolverine</name>
    <name type="synonym">Gluton</name>
    <dbReference type="NCBI Taxonomy" id="48420"/>
    <lineage>
        <taxon>Eukaryota</taxon>
        <taxon>Metazoa</taxon>
        <taxon>Chordata</taxon>
        <taxon>Craniata</taxon>
        <taxon>Vertebrata</taxon>
        <taxon>Euteleostomi</taxon>
        <taxon>Mammalia</taxon>
        <taxon>Eutheria</taxon>
        <taxon>Laurasiatheria</taxon>
        <taxon>Carnivora</taxon>
        <taxon>Caniformia</taxon>
        <taxon>Musteloidea</taxon>
        <taxon>Mustelidae</taxon>
        <taxon>Guloninae</taxon>
        <taxon>Gulo</taxon>
    </lineage>
</organism>
<dbReference type="AlphaFoldDB" id="A0A9X9Q022"/>
<protein>
    <submittedName>
        <fullName evidence="1">Uncharacterized protein</fullName>
    </submittedName>
</protein>
<comment type="caution">
    <text evidence="1">The sequence shown here is derived from an EMBL/GenBank/DDBJ whole genome shotgun (WGS) entry which is preliminary data.</text>
</comment>
<dbReference type="EMBL" id="CYRY02013328">
    <property type="protein sequence ID" value="VCW84002.1"/>
    <property type="molecule type" value="Genomic_DNA"/>
</dbReference>
<name>A0A9X9Q022_GULGU</name>
<proteinExistence type="predicted"/>
<sequence length="40" mass="4518">MALCLFIPNKASEHIHRFTNGGKEKKVCPLFMSAELDGKR</sequence>
<gene>
    <name evidence="1" type="ORF">BN2614_LOCUS5</name>
</gene>
<keyword evidence="2" id="KW-1185">Reference proteome</keyword>
<reference evidence="1 2" key="1">
    <citation type="submission" date="2018-10" db="EMBL/GenBank/DDBJ databases">
        <authorList>
            <person name="Ekblom R."/>
            <person name="Jareborg N."/>
        </authorList>
    </citation>
    <scope>NUCLEOTIDE SEQUENCE [LARGE SCALE GENOMIC DNA]</scope>
    <source>
        <tissue evidence="1">Muscle</tissue>
    </source>
</reference>